<sequence>MYLYNISIITEDSVHAEIMDWVKTGILSQNEYPAKFLELLNSPHEGQTHCIQLVVEKEQDIETFNAKYLVPFQEFISTSHHGKAFIFDSIMKYL</sequence>
<gene>
    <name evidence="1" type="ORF">NCTC11388_01535</name>
</gene>
<protein>
    <recommendedName>
        <fullName evidence="3">DUF4286 domain-containing protein</fullName>
    </recommendedName>
</protein>
<dbReference type="InterPro" id="IPR025563">
    <property type="entry name" value="DUF4286"/>
</dbReference>
<reference evidence="1 2" key="1">
    <citation type="submission" date="2018-06" db="EMBL/GenBank/DDBJ databases">
        <authorList>
            <consortium name="Pathogen Informatics"/>
            <person name="Doyle S."/>
        </authorList>
    </citation>
    <scope>NUCLEOTIDE SEQUENCE [LARGE SCALE GENOMIC DNA]</scope>
    <source>
        <strain evidence="1 2">NCTC11388</strain>
    </source>
</reference>
<evidence type="ECO:0000313" key="2">
    <source>
        <dbReference type="Proteomes" id="UP000254893"/>
    </source>
</evidence>
<dbReference type="Pfam" id="PF14114">
    <property type="entry name" value="DUF4286"/>
    <property type="match status" value="1"/>
</dbReference>
<dbReference type="RefSeq" id="WP_115169702.1">
    <property type="nucleotide sequence ID" value="NZ_UGYW01000002.1"/>
</dbReference>
<dbReference type="EMBL" id="UGYW01000002">
    <property type="protein sequence ID" value="SUJ05199.1"/>
    <property type="molecule type" value="Genomic_DNA"/>
</dbReference>
<dbReference type="Proteomes" id="UP000254893">
    <property type="component" value="Unassembled WGS sequence"/>
</dbReference>
<proteinExistence type="predicted"/>
<evidence type="ECO:0008006" key="3">
    <source>
        <dbReference type="Google" id="ProtNLM"/>
    </source>
</evidence>
<organism evidence="1 2">
    <name type="scientific">Sphingobacterium spiritivorum</name>
    <name type="common">Flavobacterium spiritivorum</name>
    <dbReference type="NCBI Taxonomy" id="258"/>
    <lineage>
        <taxon>Bacteria</taxon>
        <taxon>Pseudomonadati</taxon>
        <taxon>Bacteroidota</taxon>
        <taxon>Sphingobacteriia</taxon>
        <taxon>Sphingobacteriales</taxon>
        <taxon>Sphingobacteriaceae</taxon>
        <taxon>Sphingobacterium</taxon>
    </lineage>
</organism>
<name>A0A380BQC4_SPHSI</name>
<dbReference type="AlphaFoldDB" id="A0A380BQC4"/>
<evidence type="ECO:0000313" key="1">
    <source>
        <dbReference type="EMBL" id="SUJ05199.1"/>
    </source>
</evidence>
<accession>A0A380BQC4</accession>